<reference evidence="1" key="1">
    <citation type="submission" date="2021-10" db="EMBL/GenBank/DDBJ databases">
        <authorList>
            <person name="Dean J.D."/>
            <person name="Kim M.K."/>
            <person name="Newey C.N."/>
            <person name="Stoker T.S."/>
            <person name="Thompson D.W."/>
            <person name="Grose J.H."/>
        </authorList>
    </citation>
    <scope>NUCLEOTIDE SEQUENCE</scope>
    <source>
        <strain evidence="1">BT178</strain>
    </source>
</reference>
<organism evidence="1 2">
    <name type="scientific">Hymenobacter lucidus</name>
    <dbReference type="NCBI Taxonomy" id="2880930"/>
    <lineage>
        <taxon>Bacteria</taxon>
        <taxon>Pseudomonadati</taxon>
        <taxon>Bacteroidota</taxon>
        <taxon>Cytophagia</taxon>
        <taxon>Cytophagales</taxon>
        <taxon>Hymenobacteraceae</taxon>
        <taxon>Hymenobacter</taxon>
    </lineage>
</organism>
<dbReference type="EMBL" id="JAJADR010000001">
    <property type="protein sequence ID" value="MCB2407623.1"/>
    <property type="molecule type" value="Genomic_DNA"/>
</dbReference>
<keyword evidence="2" id="KW-1185">Reference proteome</keyword>
<dbReference type="RefSeq" id="WP_226173527.1">
    <property type="nucleotide sequence ID" value="NZ_JAJADR010000001.1"/>
</dbReference>
<protein>
    <submittedName>
        <fullName evidence="1">Uncharacterized protein</fullName>
    </submittedName>
</protein>
<evidence type="ECO:0000313" key="1">
    <source>
        <dbReference type="EMBL" id="MCB2407623.1"/>
    </source>
</evidence>
<dbReference type="Proteomes" id="UP001165296">
    <property type="component" value="Unassembled WGS sequence"/>
</dbReference>
<name>A0ABS8ANN1_9BACT</name>
<evidence type="ECO:0000313" key="2">
    <source>
        <dbReference type="Proteomes" id="UP001165296"/>
    </source>
</evidence>
<proteinExistence type="predicted"/>
<sequence>MLLSTAAPLVATAGGVVVQQVTAAEYQQARKAARPGRTVVTFPVRKQGRRLSIPTSTGPVVLQDMIVGEAEVNQGHSEGETTIYTYHGYLSHFKRHLVEAAYYETTQWLLIGPDGRRLTLWGKPLYAPDQNRLVSICQGLEYSGGQPNIVQLFQLKNGVLQSTWELRPTAWEPEEIFWASPTLLYLKRANYSATGQELPASRRYSYCKLLIE</sequence>
<comment type="caution">
    <text evidence="1">The sequence shown here is derived from an EMBL/GenBank/DDBJ whole genome shotgun (WGS) entry which is preliminary data.</text>
</comment>
<gene>
    <name evidence="1" type="ORF">LGH74_06510</name>
</gene>
<accession>A0ABS8ANN1</accession>